<dbReference type="PROSITE" id="PS51257">
    <property type="entry name" value="PROKAR_LIPOPROTEIN"/>
    <property type="match status" value="1"/>
</dbReference>
<protein>
    <recommendedName>
        <fullName evidence="3">EF-hand domain-containing protein</fullName>
    </recommendedName>
</protein>
<keyword evidence="2" id="KW-1185">Reference proteome</keyword>
<reference evidence="1 2" key="1">
    <citation type="submission" date="2023-11" db="EMBL/GenBank/DDBJ databases">
        <title>Peredibacter starrii A3.12.</title>
        <authorList>
            <person name="Mitchell R.J."/>
        </authorList>
    </citation>
    <scope>NUCLEOTIDE SEQUENCE [LARGE SCALE GENOMIC DNA]</scope>
    <source>
        <strain evidence="1 2">A3.12</strain>
    </source>
</reference>
<accession>A0AAX4HTQ1</accession>
<dbReference type="RefSeq" id="WP_321398928.1">
    <property type="nucleotide sequence ID" value="NZ_CP139487.1"/>
</dbReference>
<name>A0AAX4HTQ1_9BACT</name>
<evidence type="ECO:0000313" key="2">
    <source>
        <dbReference type="Proteomes" id="UP001324634"/>
    </source>
</evidence>
<proteinExistence type="predicted"/>
<gene>
    <name evidence="1" type="ORF">SOO65_07440</name>
</gene>
<evidence type="ECO:0000313" key="1">
    <source>
        <dbReference type="EMBL" id="WPU66575.1"/>
    </source>
</evidence>
<dbReference type="AlphaFoldDB" id="A0AAX4HTQ1"/>
<sequence>MKSKNIIFMMALFGLVACGKDGGGSGSGGGSVTQAAAREMVEAAPGSYYAILRPVNIYSNGFIPYGSAMFTLQGDQLSVSTSMDDDQAVPHRQTLHIGTRCPTQADDSNGDGFVDYEEAMKVVGSALMPLDDDLNSQLGGKDLYPRGRAMTYKKVVSLSKVNADLWKADEDPSDNVMKLSNGQGIGFEGRVVLAHGTAPQSSFPTSLAAHPGEQPHISLPVVCGVLKKIN</sequence>
<dbReference type="EMBL" id="CP139487">
    <property type="protein sequence ID" value="WPU66575.1"/>
    <property type="molecule type" value="Genomic_DNA"/>
</dbReference>
<organism evidence="1 2">
    <name type="scientific">Peredibacter starrii</name>
    <dbReference type="NCBI Taxonomy" id="28202"/>
    <lineage>
        <taxon>Bacteria</taxon>
        <taxon>Pseudomonadati</taxon>
        <taxon>Bdellovibrionota</taxon>
        <taxon>Bacteriovoracia</taxon>
        <taxon>Bacteriovoracales</taxon>
        <taxon>Bacteriovoracaceae</taxon>
        <taxon>Peredibacter</taxon>
    </lineage>
</organism>
<dbReference type="KEGG" id="psti:SOO65_07440"/>
<evidence type="ECO:0008006" key="3">
    <source>
        <dbReference type="Google" id="ProtNLM"/>
    </source>
</evidence>
<dbReference type="Proteomes" id="UP001324634">
    <property type="component" value="Chromosome"/>
</dbReference>